<dbReference type="NCBIfam" id="TIGR00083">
    <property type="entry name" value="ribF"/>
    <property type="match status" value="1"/>
</dbReference>
<dbReference type="InterPro" id="IPR023468">
    <property type="entry name" value="Riboflavin_kinase"/>
</dbReference>
<dbReference type="SMART" id="SM00904">
    <property type="entry name" value="Flavokinase"/>
    <property type="match status" value="1"/>
</dbReference>
<evidence type="ECO:0000256" key="15">
    <source>
        <dbReference type="ARBA" id="ARBA00023268"/>
    </source>
</evidence>
<name>X0W075_9ZZZZ</name>
<evidence type="ECO:0000256" key="7">
    <source>
        <dbReference type="ARBA" id="ARBA00022630"/>
    </source>
</evidence>
<protein>
    <recommendedName>
        <fullName evidence="6">Bifunctional riboflavin kinase/FMN adenylyltransferase</fullName>
        <ecNumber evidence="4">2.7.1.26</ecNumber>
        <ecNumber evidence="5">2.7.7.2</ecNumber>
    </recommendedName>
</protein>
<comment type="caution">
    <text evidence="17">The sequence shown here is derived from an EMBL/GenBank/DDBJ whole genome shotgun (WGS) entry which is preliminary data.</text>
</comment>
<evidence type="ECO:0000256" key="10">
    <source>
        <dbReference type="ARBA" id="ARBA00022695"/>
    </source>
</evidence>
<reference evidence="17" key="1">
    <citation type="journal article" date="2014" name="Front. Microbiol.">
        <title>High frequency of phylogenetically diverse reductive dehalogenase-homologous genes in deep subseafloor sedimentary metagenomes.</title>
        <authorList>
            <person name="Kawai M."/>
            <person name="Futagami T."/>
            <person name="Toyoda A."/>
            <person name="Takaki Y."/>
            <person name="Nishi S."/>
            <person name="Hori S."/>
            <person name="Arai W."/>
            <person name="Tsubouchi T."/>
            <person name="Morono Y."/>
            <person name="Uchiyama I."/>
            <person name="Ito T."/>
            <person name="Fujiyama A."/>
            <person name="Inagaki F."/>
            <person name="Takami H."/>
        </authorList>
    </citation>
    <scope>NUCLEOTIDE SEQUENCE</scope>
    <source>
        <strain evidence="17">Expedition CK06-06</strain>
    </source>
</reference>
<dbReference type="GO" id="GO:0006747">
    <property type="term" value="P:FAD biosynthetic process"/>
    <property type="evidence" value="ECO:0007669"/>
    <property type="project" value="UniProtKB-UniPathway"/>
</dbReference>
<keyword evidence="9" id="KW-0808">Transferase</keyword>
<evidence type="ECO:0000256" key="13">
    <source>
        <dbReference type="ARBA" id="ARBA00022827"/>
    </source>
</evidence>
<dbReference type="FunFam" id="2.40.30.30:FF:000003">
    <property type="entry name" value="Riboflavin biosynthesis protein"/>
    <property type="match status" value="1"/>
</dbReference>
<evidence type="ECO:0000256" key="1">
    <source>
        <dbReference type="ARBA" id="ARBA00004726"/>
    </source>
</evidence>
<organism evidence="17">
    <name type="scientific">marine sediment metagenome</name>
    <dbReference type="NCBI Taxonomy" id="412755"/>
    <lineage>
        <taxon>unclassified sequences</taxon>
        <taxon>metagenomes</taxon>
        <taxon>ecological metagenomes</taxon>
    </lineage>
</organism>
<dbReference type="UniPathway" id="UPA00277">
    <property type="reaction ID" value="UER00407"/>
</dbReference>
<dbReference type="SUPFAM" id="SSF52374">
    <property type="entry name" value="Nucleotidylyl transferase"/>
    <property type="match status" value="1"/>
</dbReference>
<dbReference type="SUPFAM" id="SSF82114">
    <property type="entry name" value="Riboflavin kinase-like"/>
    <property type="match status" value="1"/>
</dbReference>
<dbReference type="UniPathway" id="UPA00276">
    <property type="reaction ID" value="UER00406"/>
</dbReference>
<accession>X0W075</accession>
<keyword evidence="7" id="KW-0285">Flavoprotein</keyword>
<dbReference type="GO" id="GO:0008531">
    <property type="term" value="F:riboflavin kinase activity"/>
    <property type="evidence" value="ECO:0007669"/>
    <property type="project" value="UniProtKB-EC"/>
</dbReference>
<dbReference type="GO" id="GO:0003919">
    <property type="term" value="F:FMN adenylyltransferase activity"/>
    <property type="evidence" value="ECO:0007669"/>
    <property type="project" value="UniProtKB-EC"/>
</dbReference>
<evidence type="ECO:0000256" key="14">
    <source>
        <dbReference type="ARBA" id="ARBA00022840"/>
    </source>
</evidence>
<gene>
    <name evidence="17" type="ORF">S01H1_34748</name>
</gene>
<keyword evidence="11" id="KW-0547">Nucleotide-binding</keyword>
<dbReference type="EMBL" id="BARS01021659">
    <property type="protein sequence ID" value="GAG06136.1"/>
    <property type="molecule type" value="Genomic_DNA"/>
</dbReference>
<evidence type="ECO:0000256" key="2">
    <source>
        <dbReference type="ARBA" id="ARBA00005201"/>
    </source>
</evidence>
<dbReference type="AlphaFoldDB" id="X0W075"/>
<dbReference type="InterPro" id="IPR002606">
    <property type="entry name" value="Riboflavin_kinase_bac"/>
</dbReference>
<dbReference type="InterPro" id="IPR015865">
    <property type="entry name" value="Riboflavin_kinase_bac/euk"/>
</dbReference>
<evidence type="ECO:0000256" key="9">
    <source>
        <dbReference type="ARBA" id="ARBA00022679"/>
    </source>
</evidence>
<evidence type="ECO:0000256" key="12">
    <source>
        <dbReference type="ARBA" id="ARBA00022777"/>
    </source>
</evidence>
<keyword evidence="14" id="KW-0067">ATP-binding</keyword>
<evidence type="ECO:0000313" key="17">
    <source>
        <dbReference type="EMBL" id="GAG06136.1"/>
    </source>
</evidence>
<dbReference type="GO" id="GO:0009231">
    <property type="term" value="P:riboflavin biosynthetic process"/>
    <property type="evidence" value="ECO:0007669"/>
    <property type="project" value="InterPro"/>
</dbReference>
<evidence type="ECO:0000256" key="6">
    <source>
        <dbReference type="ARBA" id="ARBA00018483"/>
    </source>
</evidence>
<dbReference type="InterPro" id="IPR014729">
    <property type="entry name" value="Rossmann-like_a/b/a_fold"/>
</dbReference>
<dbReference type="PANTHER" id="PTHR22749:SF6">
    <property type="entry name" value="RIBOFLAVIN KINASE"/>
    <property type="match status" value="1"/>
</dbReference>
<comment type="pathway">
    <text evidence="1">Cofactor biosynthesis; FAD biosynthesis; FAD from FMN: step 1/1.</text>
</comment>
<evidence type="ECO:0000256" key="3">
    <source>
        <dbReference type="ARBA" id="ARBA00010214"/>
    </source>
</evidence>
<comment type="similarity">
    <text evidence="3">Belongs to the RibF family.</text>
</comment>
<evidence type="ECO:0000256" key="5">
    <source>
        <dbReference type="ARBA" id="ARBA00012393"/>
    </source>
</evidence>
<feature type="domain" description="Riboflavin kinase" evidence="16">
    <location>
        <begin position="103"/>
        <end position="227"/>
    </location>
</feature>
<dbReference type="Gene3D" id="2.40.30.30">
    <property type="entry name" value="Riboflavin kinase-like"/>
    <property type="match status" value="1"/>
</dbReference>
<dbReference type="Gene3D" id="3.40.50.620">
    <property type="entry name" value="HUPs"/>
    <property type="match status" value="1"/>
</dbReference>
<dbReference type="InterPro" id="IPR023465">
    <property type="entry name" value="Riboflavin_kinase_dom_sf"/>
</dbReference>
<feature type="non-terminal residue" evidence="17">
    <location>
        <position position="1"/>
    </location>
</feature>
<dbReference type="Pfam" id="PF01687">
    <property type="entry name" value="Flavokinase"/>
    <property type="match status" value="1"/>
</dbReference>
<dbReference type="EC" id="2.7.7.2" evidence="5"/>
<dbReference type="EC" id="2.7.1.26" evidence="4"/>
<evidence type="ECO:0000256" key="4">
    <source>
        <dbReference type="ARBA" id="ARBA00012105"/>
    </source>
</evidence>
<dbReference type="InterPro" id="IPR015864">
    <property type="entry name" value="FAD_synthase"/>
</dbReference>
<comment type="pathway">
    <text evidence="2">Cofactor biosynthesis; FMN biosynthesis; FMN from riboflavin (ATP route): step 1/1.</text>
</comment>
<dbReference type="PANTHER" id="PTHR22749">
    <property type="entry name" value="RIBOFLAVIN KINASE/FMN ADENYLYLTRANSFERASE"/>
    <property type="match status" value="1"/>
</dbReference>
<keyword evidence="13" id="KW-0274">FAD</keyword>
<keyword evidence="10" id="KW-0548">Nucleotidyltransferase</keyword>
<dbReference type="Pfam" id="PF06574">
    <property type="entry name" value="FAD_syn"/>
    <property type="match status" value="1"/>
</dbReference>
<evidence type="ECO:0000256" key="11">
    <source>
        <dbReference type="ARBA" id="ARBA00022741"/>
    </source>
</evidence>
<proteinExistence type="inferred from homology"/>
<dbReference type="GO" id="GO:0009398">
    <property type="term" value="P:FMN biosynthetic process"/>
    <property type="evidence" value="ECO:0007669"/>
    <property type="project" value="UniProtKB-UniPathway"/>
</dbReference>
<evidence type="ECO:0000256" key="8">
    <source>
        <dbReference type="ARBA" id="ARBA00022643"/>
    </source>
</evidence>
<sequence length="232" mass="25547">LLKNEGVEAIFVLSFTPELARLSAHEFVGLLKRHLGMRGLVIGHDFALGQNRGGDETTLRKLGKEMDFSVTVVRAKLINGESVSSTAIRKALADGDMKRVHRLIGRNFGFGGGVVTGAHRGKELGFPTANIEVNPGQALPPDGVYATWAYIDGQAYPSMANIGKRPTFGNNERTVEVYVLDYQSNLYGHEIRIDLIDRVRDEKKFNTVQELKDQIATDIKRGRAILSRQGGN</sequence>
<evidence type="ECO:0000259" key="16">
    <source>
        <dbReference type="SMART" id="SM00904"/>
    </source>
</evidence>
<keyword evidence="8" id="KW-0288">FMN</keyword>
<dbReference type="GO" id="GO:0005524">
    <property type="term" value="F:ATP binding"/>
    <property type="evidence" value="ECO:0007669"/>
    <property type="project" value="UniProtKB-KW"/>
</dbReference>
<keyword evidence="15" id="KW-0511">Multifunctional enzyme</keyword>
<keyword evidence="12" id="KW-0418">Kinase</keyword>